<dbReference type="GO" id="GO:0004177">
    <property type="term" value="F:aminopeptidase activity"/>
    <property type="evidence" value="ECO:0007669"/>
    <property type="project" value="UniProtKB-KW"/>
</dbReference>
<protein>
    <recommendedName>
        <fullName evidence="10">M18 family aminopeptidase</fullName>
        <ecNumber evidence="10">3.4.11.-</ecNumber>
    </recommendedName>
</protein>
<keyword evidence="6 9" id="KW-0378">Hydrolase</keyword>
<keyword evidence="7 9" id="KW-0862">Zinc</keyword>
<sequence>MTGKTMLYKKENGWKQLNQEQRQDVINFCEPYKAFLDKAKTEREFVLESLKLAKEHGFVDAMSKDVLNPGDKVWFNLRDKNLVLAIIGSENISEGADFVVSHVDSPRLDLKQNPLYEDSEYALLKTHYYGGVKKYQWASRPLALHGVVCLKNGTKANVTIGEDDSDPVFMIPDLLPHLDAKVQRERKAGEVLKGSEMHVLVGSIPCDIKDDEIKDLVKYHALQKLNEKYDMTEQDFVSAEFELVPAAKARDIGLDRGLIGCYGHDDRICAWTSLRAILDMDHTPERTAICFLVDKEEVGSTGSTGLQSRFIEHFMQELAARIPSSKDDRHAVRRCFWNSRALSSDVNAGLNPLFKQVHDAQNASKLGYGLVLTKYTGARGKGGSSDADAEFVSELRTLFDANDITWQTGMLGEVDEGGGGTVAMFLAHYGIRTIDAGAALLSMHSPMEVASKFDIHEIYRAYRVFFA</sequence>
<name>A0ABT0PDR1_9GAMM</name>
<dbReference type="InterPro" id="IPR001948">
    <property type="entry name" value="Peptidase_M18"/>
</dbReference>
<dbReference type="InterPro" id="IPR023358">
    <property type="entry name" value="Peptidase_M18_dom2"/>
</dbReference>
<dbReference type="Gene3D" id="2.30.250.10">
    <property type="entry name" value="Aminopeptidase i, Domain 2"/>
    <property type="match status" value="1"/>
</dbReference>
<evidence type="ECO:0000256" key="7">
    <source>
        <dbReference type="ARBA" id="ARBA00022833"/>
    </source>
</evidence>
<evidence type="ECO:0000256" key="6">
    <source>
        <dbReference type="ARBA" id="ARBA00022801"/>
    </source>
</evidence>
<evidence type="ECO:0000256" key="10">
    <source>
        <dbReference type="RuleBase" id="RU004387"/>
    </source>
</evidence>
<evidence type="ECO:0000256" key="8">
    <source>
        <dbReference type="ARBA" id="ARBA00023049"/>
    </source>
</evidence>
<evidence type="ECO:0000313" key="12">
    <source>
        <dbReference type="Proteomes" id="UP001203338"/>
    </source>
</evidence>
<evidence type="ECO:0000313" key="11">
    <source>
        <dbReference type="EMBL" id="MCL6269523.1"/>
    </source>
</evidence>
<keyword evidence="5 9" id="KW-0479">Metal-binding</keyword>
<dbReference type="PANTHER" id="PTHR28570:SF2">
    <property type="entry name" value="M18 FAMILY AMINOPEPTIDASE 1-RELATED"/>
    <property type="match status" value="1"/>
</dbReference>
<evidence type="ECO:0000256" key="1">
    <source>
        <dbReference type="ARBA" id="ARBA00001947"/>
    </source>
</evidence>
<dbReference type="EMBL" id="JAMFLX010000006">
    <property type="protein sequence ID" value="MCL6269523.1"/>
    <property type="molecule type" value="Genomic_DNA"/>
</dbReference>
<dbReference type="NCBIfam" id="NF002600">
    <property type="entry name" value="PRK02256.1"/>
    <property type="match status" value="1"/>
</dbReference>
<organism evidence="11 12">
    <name type="scientific">Parendozoicomonas callyspongiae</name>
    <dbReference type="NCBI Taxonomy" id="2942213"/>
    <lineage>
        <taxon>Bacteria</taxon>
        <taxon>Pseudomonadati</taxon>
        <taxon>Pseudomonadota</taxon>
        <taxon>Gammaproteobacteria</taxon>
        <taxon>Oceanospirillales</taxon>
        <taxon>Endozoicomonadaceae</taxon>
        <taxon>Parendozoicomonas</taxon>
    </lineage>
</organism>
<proteinExistence type="inferred from homology"/>
<dbReference type="RefSeq" id="WP_249698560.1">
    <property type="nucleotide sequence ID" value="NZ_JAMFLX010000006.1"/>
</dbReference>
<comment type="caution">
    <text evidence="11">The sequence shown here is derived from an EMBL/GenBank/DDBJ whole genome shotgun (WGS) entry which is preliminary data.</text>
</comment>
<keyword evidence="12" id="KW-1185">Reference proteome</keyword>
<dbReference type="Gene3D" id="3.40.630.10">
    <property type="entry name" value="Zn peptidases"/>
    <property type="match status" value="1"/>
</dbReference>
<comment type="similarity">
    <text evidence="2 9">Belongs to the peptidase M18 family.</text>
</comment>
<evidence type="ECO:0000256" key="4">
    <source>
        <dbReference type="ARBA" id="ARBA00022670"/>
    </source>
</evidence>
<dbReference type="SUPFAM" id="SSF101821">
    <property type="entry name" value="Aminopeptidase/glucanase lid domain"/>
    <property type="match status" value="1"/>
</dbReference>
<dbReference type="SUPFAM" id="SSF53187">
    <property type="entry name" value="Zn-dependent exopeptidases"/>
    <property type="match status" value="1"/>
</dbReference>
<evidence type="ECO:0000256" key="9">
    <source>
        <dbReference type="RuleBase" id="RU004386"/>
    </source>
</evidence>
<evidence type="ECO:0000256" key="2">
    <source>
        <dbReference type="ARBA" id="ARBA00008290"/>
    </source>
</evidence>
<accession>A0ABT0PDR1</accession>
<dbReference type="Proteomes" id="UP001203338">
    <property type="component" value="Unassembled WGS sequence"/>
</dbReference>
<keyword evidence="4 9" id="KW-0645">Protease</keyword>
<dbReference type="EC" id="3.4.11.-" evidence="10"/>
<comment type="cofactor">
    <cofactor evidence="1 10">
        <name>Zn(2+)</name>
        <dbReference type="ChEBI" id="CHEBI:29105"/>
    </cofactor>
</comment>
<evidence type="ECO:0000256" key="5">
    <source>
        <dbReference type="ARBA" id="ARBA00022723"/>
    </source>
</evidence>
<evidence type="ECO:0000256" key="3">
    <source>
        <dbReference type="ARBA" id="ARBA00022438"/>
    </source>
</evidence>
<dbReference type="PRINTS" id="PR00932">
    <property type="entry name" value="AMINO1PTASE"/>
</dbReference>
<dbReference type="PANTHER" id="PTHR28570">
    <property type="entry name" value="ASPARTYL AMINOPEPTIDASE"/>
    <property type="match status" value="1"/>
</dbReference>
<reference evidence="11 12" key="1">
    <citation type="submission" date="2022-05" db="EMBL/GenBank/DDBJ databases">
        <authorList>
            <person name="Park J.-S."/>
        </authorList>
    </citation>
    <scope>NUCLEOTIDE SEQUENCE [LARGE SCALE GENOMIC DNA]</scope>
    <source>
        <strain evidence="11 12">2012CJ34-2</strain>
    </source>
</reference>
<dbReference type="Pfam" id="PF02127">
    <property type="entry name" value="Peptidase_M18"/>
    <property type="match status" value="1"/>
</dbReference>
<gene>
    <name evidence="11" type="ORF">M3P05_06160</name>
</gene>
<keyword evidence="3 9" id="KW-0031">Aminopeptidase</keyword>
<keyword evidence="8 9" id="KW-0482">Metalloprotease</keyword>